<dbReference type="PATRIC" id="fig|351160.9.peg.2040"/>
<evidence type="ECO:0000313" key="2">
    <source>
        <dbReference type="EMBL" id="CAJ36204.1"/>
    </source>
</evidence>
<dbReference type="HAMAP" id="MF_00582">
    <property type="entry name" value="UPF0215"/>
    <property type="match status" value="1"/>
</dbReference>
<name>Q0W5Y9_METAR</name>
<dbReference type="EMBL" id="AM114193">
    <property type="protein sequence ID" value="CAJ36204.1"/>
    <property type="molecule type" value="Genomic_DNA"/>
</dbReference>
<dbReference type="OrthoDB" id="15207at2157"/>
<dbReference type="Pfam" id="PF01949">
    <property type="entry name" value="Endo_dU"/>
    <property type="match status" value="1"/>
</dbReference>
<dbReference type="GeneID" id="5143158"/>
<dbReference type="Gene3D" id="3.30.2170.10">
    <property type="entry name" value="archaeoglobus fulgidus dsm 4304 superfamily"/>
    <property type="match status" value="1"/>
</dbReference>
<dbReference type="Proteomes" id="UP000000663">
    <property type="component" value="Chromosome"/>
</dbReference>
<evidence type="ECO:0000256" key="1">
    <source>
        <dbReference type="HAMAP-Rule" id="MF_00582"/>
    </source>
</evidence>
<dbReference type="STRING" id="351160.RCIX840"/>
<dbReference type="PANTHER" id="PTHR39518:SF2">
    <property type="entry name" value="UPF0215 PROTEIN MJ1150"/>
    <property type="match status" value="1"/>
</dbReference>
<proteinExistence type="inferred from homology"/>
<dbReference type="eggNOG" id="arCOG00928">
    <property type="taxonomic scope" value="Archaea"/>
</dbReference>
<dbReference type="NCBIfam" id="NF001977">
    <property type="entry name" value="PRK00766.1"/>
    <property type="match status" value="1"/>
</dbReference>
<dbReference type="PANTHER" id="PTHR39518">
    <property type="entry name" value="UPF0215 PROTEIN MJ1150"/>
    <property type="match status" value="1"/>
</dbReference>
<comment type="similarity">
    <text evidence="1">Belongs to the UPF0215 family.</text>
</comment>
<dbReference type="AlphaFoldDB" id="Q0W5Y9"/>
<keyword evidence="3" id="KW-1185">Reference proteome</keyword>
<evidence type="ECO:0000313" key="3">
    <source>
        <dbReference type="Proteomes" id="UP000000663"/>
    </source>
</evidence>
<accession>Q0W5Y9</accession>
<dbReference type="PIRSF" id="PIRSF006380">
    <property type="entry name" value="UCP006380"/>
    <property type="match status" value="1"/>
</dbReference>
<sequence length="194" mass="20754">MRSKPKPEIRILGIDDSPLLSDRILVVGALLRGSGWVDGVLSTCVARDGTDAGERLAAMITGSKHYGQIRIVMLNGVTFGGFNVVDLKELHRATGLPVIAVMRHLPDMASIKAALDNLPDPELRYQAILNAGPITEVQTPWRGQPVYIQCQGIETAAAAELVAATAIHSRLPEPLRLAHLIATGIVLGESSKRA</sequence>
<gene>
    <name evidence="2" type="ORF">RCIX840</name>
</gene>
<dbReference type="InterPro" id="IPR002802">
    <property type="entry name" value="Endo_dU"/>
</dbReference>
<protein>
    <recommendedName>
        <fullName evidence="1">UPF0215 protein RCIX840</fullName>
    </recommendedName>
</protein>
<organism evidence="2 3">
    <name type="scientific">Methanocella arvoryzae (strain DSM 22066 / NBRC 105507 / MRE50)</name>
    <dbReference type="NCBI Taxonomy" id="351160"/>
    <lineage>
        <taxon>Archaea</taxon>
        <taxon>Methanobacteriati</taxon>
        <taxon>Methanobacteriota</taxon>
        <taxon>Stenosarchaea group</taxon>
        <taxon>Methanomicrobia</taxon>
        <taxon>Methanocellales</taxon>
        <taxon>Methanocellaceae</taxon>
        <taxon>Methanocella</taxon>
    </lineage>
</organism>
<dbReference type="RefSeq" id="WP_012036312.1">
    <property type="nucleotide sequence ID" value="NC_009464.1"/>
</dbReference>
<reference evidence="2 3" key="1">
    <citation type="journal article" date="2006" name="Science">
        <title>Genome of rice cluster I archaea -- the key methane producers in the rice rhizosphere.</title>
        <authorList>
            <person name="Erkel C."/>
            <person name="Kube M."/>
            <person name="Reinhardt R."/>
            <person name="Liesack W."/>
        </authorList>
    </citation>
    <scope>NUCLEOTIDE SEQUENCE [LARGE SCALE GENOMIC DNA]</scope>
    <source>
        <strain evidence="3">DSM 22066 / NBRC 105507 / MRE50</strain>
    </source>
</reference>
<dbReference type="KEGG" id="rci:RCIX840"/>